<name>A0A514TUP7_9CAUD</name>
<dbReference type="EMBL" id="MN032614">
    <property type="protein sequence ID" value="QDJ96748.1"/>
    <property type="molecule type" value="Genomic_DNA"/>
</dbReference>
<dbReference type="Proteomes" id="UP000317703">
    <property type="component" value="Segment"/>
</dbReference>
<reference evidence="1" key="1">
    <citation type="submission" date="2019-06" db="EMBL/GenBank/DDBJ databases">
        <title>Complete genome sequence of Aeromonas hydrophila bacteriophage PS1.</title>
        <authorList>
            <person name="Rai S."/>
            <person name="Tyagi A."/>
            <person name="Kumar N."/>
            <person name="Singh N."/>
        </authorList>
    </citation>
    <scope>NUCLEOTIDE SEQUENCE [LARGE SCALE GENOMIC DNA]</scope>
</reference>
<gene>
    <name evidence="1" type="ORF">PS1_0237</name>
</gene>
<evidence type="ECO:0000313" key="2">
    <source>
        <dbReference type="Proteomes" id="UP000317703"/>
    </source>
</evidence>
<proteinExistence type="predicted"/>
<evidence type="ECO:0000313" key="1">
    <source>
        <dbReference type="EMBL" id="QDJ96748.1"/>
    </source>
</evidence>
<organism evidence="1 2">
    <name type="scientific">Aeromonas phage PS1</name>
    <dbReference type="NCBI Taxonomy" id="2591406"/>
    <lineage>
        <taxon>Viruses</taxon>
        <taxon>Duplodnaviria</taxon>
        <taxon>Heunggongvirae</taxon>
        <taxon>Uroviricota</taxon>
        <taxon>Caudoviricetes</taxon>
        <taxon>Chimalliviridae</taxon>
        <taxon>Ferozepurvirus</taxon>
        <taxon>Ferozepurvirus PS1</taxon>
    </lineage>
</organism>
<protein>
    <submittedName>
        <fullName evidence="1">Uncharacterized protein</fullName>
    </submittedName>
</protein>
<accession>A0A514TUP7</accession>
<keyword evidence="2" id="KW-1185">Reference proteome</keyword>
<sequence>MHFNLEVIRRYTHAIEFVEQAFTIENTFKEMIPTWEKLLSEDGSSIIVRETLTRSKAQLVQLYARDLMKYVNSIIGLTLFPITQEDIKVGNWRVDSIILQIASNDIKDHRHLFDLMMTNLYGVPTVMFEFSKEKSSTILAKYLEGTFQGIKLQYDETREVSLVGLEDKLVSYLNSKEVETVIALN</sequence>